<dbReference type="GeneID" id="91390025"/>
<feature type="transmembrane region" description="Helical" evidence="1">
    <location>
        <begin position="43"/>
        <end position="66"/>
    </location>
</feature>
<keyword evidence="1" id="KW-0812">Transmembrane</keyword>
<reference evidence="2 3" key="1">
    <citation type="submission" date="2024-01" db="EMBL/GenBank/DDBJ databases">
        <title>Genome mining of biosynthetic gene clusters to explore secondary metabolites of Streptomyces sp.</title>
        <authorList>
            <person name="Baig A."/>
            <person name="Ajitkumar Shintre N."/>
            <person name="Kumar H."/>
            <person name="Anbarasu A."/>
            <person name="Ramaiah S."/>
        </authorList>
    </citation>
    <scope>NUCLEOTIDE SEQUENCE [LARGE SCALE GENOMIC DNA]</scope>
    <source>
        <strain evidence="2 3">A01</strain>
    </source>
</reference>
<evidence type="ECO:0000313" key="3">
    <source>
        <dbReference type="Proteomes" id="UP001585053"/>
    </source>
</evidence>
<accession>A0ABV5DT65</accession>
<evidence type="ECO:0008006" key="4">
    <source>
        <dbReference type="Google" id="ProtNLM"/>
    </source>
</evidence>
<proteinExistence type="predicted"/>
<feature type="transmembrane region" description="Helical" evidence="1">
    <location>
        <begin position="119"/>
        <end position="141"/>
    </location>
</feature>
<gene>
    <name evidence="2" type="ORF">VSQ78_08645</name>
</gene>
<dbReference type="Proteomes" id="UP001585053">
    <property type="component" value="Unassembled WGS sequence"/>
</dbReference>
<evidence type="ECO:0000256" key="1">
    <source>
        <dbReference type="SAM" id="Phobius"/>
    </source>
</evidence>
<keyword evidence="1" id="KW-1133">Transmembrane helix</keyword>
<name>A0ABV5DT65_9ACTN</name>
<organism evidence="2 3">
    <name type="scientific">Nocardiopsis alba</name>
    <dbReference type="NCBI Taxonomy" id="53437"/>
    <lineage>
        <taxon>Bacteria</taxon>
        <taxon>Bacillati</taxon>
        <taxon>Actinomycetota</taxon>
        <taxon>Actinomycetes</taxon>
        <taxon>Streptosporangiales</taxon>
        <taxon>Nocardiopsidaceae</taxon>
        <taxon>Nocardiopsis</taxon>
    </lineage>
</organism>
<feature type="transmembrane region" description="Helical" evidence="1">
    <location>
        <begin position="6"/>
        <end position="31"/>
    </location>
</feature>
<sequence length="142" mass="14294">MTSVNSLVNIAVFGIGGAVLVAALIGLLLVLSGSSRGLPPRVLTGFGVVSIVLWVVLPALAALNAMSAGFGFWVGFGTASVVAMVMYAVNAAMLPMVARRQALVSGRSSLAGIKPTPSVLSGGLFVCLAMSLLVTGVMAFLT</sequence>
<protein>
    <recommendedName>
        <fullName evidence="4">Integral membrane protein</fullName>
    </recommendedName>
</protein>
<dbReference type="RefSeq" id="WP_026124953.1">
    <property type="nucleotide sequence ID" value="NZ_BAZE01000001.1"/>
</dbReference>
<comment type="caution">
    <text evidence="2">The sequence shown here is derived from an EMBL/GenBank/DDBJ whole genome shotgun (WGS) entry which is preliminary data.</text>
</comment>
<dbReference type="EMBL" id="JAYMRS010000002">
    <property type="protein sequence ID" value="MFB8767768.1"/>
    <property type="molecule type" value="Genomic_DNA"/>
</dbReference>
<keyword evidence="1" id="KW-0472">Membrane</keyword>
<evidence type="ECO:0000313" key="2">
    <source>
        <dbReference type="EMBL" id="MFB8767768.1"/>
    </source>
</evidence>
<keyword evidence="3" id="KW-1185">Reference proteome</keyword>
<feature type="transmembrane region" description="Helical" evidence="1">
    <location>
        <begin position="72"/>
        <end position="98"/>
    </location>
</feature>